<dbReference type="NCBIfam" id="NF010187">
    <property type="entry name" value="PRK13666.1"/>
    <property type="match status" value="1"/>
</dbReference>
<sequence>MSQLTTEEVALEVLLTEANKIKNLISNQQNHMCIAQCKAFEEVVDTQMYGFSRQVDFAVKIGVISYEEGQQRLLDLERELNRVYMDVYEESKQHRER</sequence>
<dbReference type="Pfam" id="PF07408">
    <property type="entry name" value="DUF1507"/>
    <property type="match status" value="1"/>
</dbReference>
<dbReference type="Proteomes" id="UP001179600">
    <property type="component" value="Chromosome"/>
</dbReference>
<proteinExistence type="predicted"/>
<dbReference type="SUPFAM" id="SSF140404">
    <property type="entry name" value="EF2458-like"/>
    <property type="match status" value="1"/>
</dbReference>
<dbReference type="InterPro" id="IPR036270">
    <property type="entry name" value="UPF0358_sf"/>
</dbReference>
<accession>A0AAE9XM72</accession>
<dbReference type="AlphaFoldDB" id="A0AAE9XM72"/>
<organism evidence="1 2">
    <name type="scientific">Vagococcus lutrae</name>
    <dbReference type="NCBI Taxonomy" id="81947"/>
    <lineage>
        <taxon>Bacteria</taxon>
        <taxon>Bacillati</taxon>
        <taxon>Bacillota</taxon>
        <taxon>Bacilli</taxon>
        <taxon>Lactobacillales</taxon>
        <taxon>Enterococcaceae</taxon>
        <taxon>Vagococcus</taxon>
    </lineage>
</organism>
<dbReference type="RefSeq" id="WP_023606464.1">
    <property type="nucleotide sequence ID" value="NZ_BKBT01000004.1"/>
</dbReference>
<dbReference type="Gene3D" id="1.10.287.750">
    <property type="entry name" value="SO2669-like"/>
    <property type="match status" value="1"/>
</dbReference>
<evidence type="ECO:0000313" key="1">
    <source>
        <dbReference type="EMBL" id="WCG22583.1"/>
    </source>
</evidence>
<protein>
    <submittedName>
        <fullName evidence="1">DUF1507 family protein</fullName>
    </submittedName>
</protein>
<reference evidence="1" key="1">
    <citation type="submission" date="2023-01" db="EMBL/GenBank/DDBJ databases">
        <title>Oxazolidinone resistance genes in florfenicol resistant enterococci from beef cattle and veal calves at slaughter.</title>
        <authorList>
            <person name="Biggel M."/>
        </authorList>
    </citation>
    <scope>NUCLEOTIDE SEQUENCE</scope>
    <source>
        <strain evidence="1">K204-1</strain>
    </source>
</reference>
<gene>
    <name evidence="1" type="ORF">PML95_09365</name>
</gene>
<evidence type="ECO:0000313" key="2">
    <source>
        <dbReference type="Proteomes" id="UP001179600"/>
    </source>
</evidence>
<dbReference type="InterPro" id="IPR009983">
    <property type="entry name" value="UPF0358"/>
</dbReference>
<name>A0AAE9XM72_9ENTE</name>
<dbReference type="EMBL" id="CP116507">
    <property type="protein sequence ID" value="WCG22583.1"/>
    <property type="molecule type" value="Genomic_DNA"/>
</dbReference>
<dbReference type="GeneID" id="72386007"/>